<organism evidence="1 2">
    <name type="scientific">Araneus ventricosus</name>
    <name type="common">Orbweaver spider</name>
    <name type="synonym">Epeira ventricosa</name>
    <dbReference type="NCBI Taxonomy" id="182803"/>
    <lineage>
        <taxon>Eukaryota</taxon>
        <taxon>Metazoa</taxon>
        <taxon>Ecdysozoa</taxon>
        <taxon>Arthropoda</taxon>
        <taxon>Chelicerata</taxon>
        <taxon>Arachnida</taxon>
        <taxon>Araneae</taxon>
        <taxon>Araneomorphae</taxon>
        <taxon>Entelegynae</taxon>
        <taxon>Araneoidea</taxon>
        <taxon>Araneidae</taxon>
        <taxon>Araneus</taxon>
    </lineage>
</organism>
<dbReference type="AlphaFoldDB" id="A0A4Y2GSX3"/>
<reference evidence="1 2" key="1">
    <citation type="journal article" date="2019" name="Sci. Rep.">
        <title>Orb-weaving spider Araneus ventricosus genome elucidates the spidroin gene catalogue.</title>
        <authorList>
            <person name="Kono N."/>
            <person name="Nakamura H."/>
            <person name="Ohtoshi R."/>
            <person name="Moran D.A.P."/>
            <person name="Shinohara A."/>
            <person name="Yoshida Y."/>
            <person name="Fujiwara M."/>
            <person name="Mori M."/>
            <person name="Tomita M."/>
            <person name="Arakawa K."/>
        </authorList>
    </citation>
    <scope>NUCLEOTIDE SEQUENCE [LARGE SCALE GENOMIC DNA]</scope>
</reference>
<comment type="caution">
    <text evidence="1">The sequence shown here is derived from an EMBL/GenBank/DDBJ whole genome shotgun (WGS) entry which is preliminary data.</text>
</comment>
<accession>A0A4Y2GSX3</accession>
<evidence type="ECO:0000313" key="2">
    <source>
        <dbReference type="Proteomes" id="UP000499080"/>
    </source>
</evidence>
<protein>
    <submittedName>
        <fullName evidence="1">Uncharacterized protein</fullName>
    </submittedName>
</protein>
<evidence type="ECO:0000313" key="1">
    <source>
        <dbReference type="EMBL" id="GBM56623.1"/>
    </source>
</evidence>
<proteinExistence type="predicted"/>
<dbReference type="EMBL" id="BGPR01001554">
    <property type="protein sequence ID" value="GBM56623.1"/>
    <property type="molecule type" value="Genomic_DNA"/>
</dbReference>
<sequence>MTIVKLIKLHQICLYNNLIFVKVWLNVQNDADAQVNDVMLWEPLDLYEKYEPGVGRAGLLTFSRHLWYLTKEPVTFSLFPKKASDSEQKIAESLMKYKANEKSLPT</sequence>
<gene>
    <name evidence="1" type="ORF">AVEN_155963_1</name>
</gene>
<name>A0A4Y2GSX3_ARAVE</name>
<dbReference type="Proteomes" id="UP000499080">
    <property type="component" value="Unassembled WGS sequence"/>
</dbReference>
<keyword evidence="2" id="KW-1185">Reference proteome</keyword>